<keyword evidence="1" id="KW-0812">Transmembrane</keyword>
<keyword evidence="1" id="KW-0472">Membrane</keyword>
<dbReference type="EMBL" id="JACHND010000001">
    <property type="protein sequence ID" value="MBB4706021.1"/>
    <property type="molecule type" value="Genomic_DNA"/>
</dbReference>
<proteinExistence type="predicted"/>
<evidence type="ECO:0000313" key="3">
    <source>
        <dbReference type="Proteomes" id="UP000542210"/>
    </source>
</evidence>
<comment type="caution">
    <text evidence="2">The sequence shown here is derived from an EMBL/GenBank/DDBJ whole genome shotgun (WGS) entry which is preliminary data.</text>
</comment>
<evidence type="ECO:0000256" key="1">
    <source>
        <dbReference type="SAM" id="Phobius"/>
    </source>
</evidence>
<organism evidence="2 3">
    <name type="scientific">Sphaerisporangium siamense</name>
    <dbReference type="NCBI Taxonomy" id="795645"/>
    <lineage>
        <taxon>Bacteria</taxon>
        <taxon>Bacillati</taxon>
        <taxon>Actinomycetota</taxon>
        <taxon>Actinomycetes</taxon>
        <taxon>Streptosporangiales</taxon>
        <taxon>Streptosporangiaceae</taxon>
        <taxon>Sphaerisporangium</taxon>
    </lineage>
</organism>
<reference evidence="2 3" key="1">
    <citation type="submission" date="2020-08" db="EMBL/GenBank/DDBJ databases">
        <title>Sequencing the genomes of 1000 actinobacteria strains.</title>
        <authorList>
            <person name="Klenk H.-P."/>
        </authorList>
    </citation>
    <scope>NUCLEOTIDE SEQUENCE [LARGE SCALE GENOMIC DNA]</scope>
    <source>
        <strain evidence="2 3">DSM 45784</strain>
    </source>
</reference>
<name>A0A7W7DG66_9ACTN</name>
<evidence type="ECO:0000313" key="2">
    <source>
        <dbReference type="EMBL" id="MBB4706021.1"/>
    </source>
</evidence>
<sequence length="325" mass="36800">MNDGPRKPSPMVVPKIVRKLLITGLIGGASYLVTNAFIHGENEDVWSMLLAIFISGVVFVVQFLIDVDVQLDIVRDEQRVHHGSTHRLVTEGFSRINEAGELYGLVESSAMRTEAVTRFVRCATKIGDDLPELMRNLVHHEIERLSKLLQELGDTGRAFYEGEDREWLLALALKAQVSLDAISLSSVDARDTEFAGGFWVSDLGQRYIKIQRDLVLRGVRARRIFVVDRSEWLDSEQFRRVWKLQTEVGIDVRVLTDEDTPMALGGSLCDFIIFDRSVYYESNPAPQRTGITPTIASTVINARPEKVREGMERFEDLWRVASPRP</sequence>
<gene>
    <name evidence="2" type="ORF">BJ982_007565</name>
</gene>
<accession>A0A7W7DG66</accession>
<feature type="transmembrane region" description="Helical" evidence="1">
    <location>
        <begin position="45"/>
        <end position="65"/>
    </location>
</feature>
<keyword evidence="3" id="KW-1185">Reference proteome</keyword>
<dbReference type="Proteomes" id="UP000542210">
    <property type="component" value="Unassembled WGS sequence"/>
</dbReference>
<protein>
    <recommendedName>
        <fullName evidence="4">Phosphatidylserine/phosphatidylglycerophosphate/ cardiolipin synthase family protein</fullName>
    </recommendedName>
</protein>
<dbReference type="AlphaFoldDB" id="A0A7W7DG66"/>
<feature type="transmembrane region" description="Helical" evidence="1">
    <location>
        <begin position="20"/>
        <end position="39"/>
    </location>
</feature>
<dbReference type="RefSeq" id="WP_184888085.1">
    <property type="nucleotide sequence ID" value="NZ_BOOV01000036.1"/>
</dbReference>
<keyword evidence="1" id="KW-1133">Transmembrane helix</keyword>
<evidence type="ECO:0008006" key="4">
    <source>
        <dbReference type="Google" id="ProtNLM"/>
    </source>
</evidence>